<feature type="domain" description="ATPase AAA-type core" evidence="1">
    <location>
        <begin position="1"/>
        <end position="61"/>
    </location>
</feature>
<evidence type="ECO:0008006" key="5">
    <source>
        <dbReference type="Google" id="ProtNLM"/>
    </source>
</evidence>
<dbReference type="GO" id="GO:0005524">
    <property type="term" value="F:ATP binding"/>
    <property type="evidence" value="ECO:0007669"/>
    <property type="project" value="InterPro"/>
</dbReference>
<dbReference type="Proteomes" id="UP000274841">
    <property type="component" value="Chromosome"/>
</dbReference>
<gene>
    <name evidence="3" type="ORF">CVS54_00684</name>
</gene>
<dbReference type="SUPFAM" id="SSF52540">
    <property type="entry name" value="P-loop containing nucleoside triphosphate hydrolases"/>
    <property type="match status" value="1"/>
</dbReference>
<dbReference type="AlphaFoldDB" id="A0A3S9WH49"/>
<name>A0A3S9WH49_9MICO</name>
<dbReference type="Pfam" id="PF13304">
    <property type="entry name" value="AAA_21"/>
    <property type="match status" value="1"/>
</dbReference>
<dbReference type="EMBL" id="CP031422">
    <property type="protein sequence ID" value="AZS39382.1"/>
    <property type="molecule type" value="Genomic_DNA"/>
</dbReference>
<proteinExistence type="predicted"/>
<dbReference type="KEGG" id="moy:CVS54_00684"/>
<protein>
    <recommendedName>
        <fullName evidence="5">ATPase AAA-type core domain-containing protein</fullName>
    </recommendedName>
</protein>
<evidence type="ECO:0000313" key="3">
    <source>
        <dbReference type="EMBL" id="AZS39382.1"/>
    </source>
</evidence>
<dbReference type="InterPro" id="IPR003959">
    <property type="entry name" value="ATPase_AAA_core"/>
</dbReference>
<dbReference type="InterPro" id="IPR029492">
    <property type="entry name" value="DUF4435"/>
</dbReference>
<dbReference type="GO" id="GO:0016887">
    <property type="term" value="F:ATP hydrolysis activity"/>
    <property type="evidence" value="ECO:0007669"/>
    <property type="project" value="InterPro"/>
</dbReference>
<dbReference type="Gene3D" id="3.40.50.300">
    <property type="entry name" value="P-loop containing nucleotide triphosphate hydrolases"/>
    <property type="match status" value="1"/>
</dbReference>
<dbReference type="InterPro" id="IPR027417">
    <property type="entry name" value="P-loop_NTPase"/>
</dbReference>
<feature type="domain" description="DUF4435" evidence="2">
    <location>
        <begin position="116"/>
        <end position="216"/>
    </location>
</feature>
<organism evidence="3 4">
    <name type="scientific">Microbacterium oxydans</name>
    <dbReference type="NCBI Taxonomy" id="82380"/>
    <lineage>
        <taxon>Bacteria</taxon>
        <taxon>Bacillati</taxon>
        <taxon>Actinomycetota</taxon>
        <taxon>Actinomycetes</taxon>
        <taxon>Micrococcales</taxon>
        <taxon>Microbacteriaceae</taxon>
        <taxon>Microbacterium</taxon>
    </lineage>
</organism>
<evidence type="ECO:0000259" key="2">
    <source>
        <dbReference type="Pfam" id="PF14491"/>
    </source>
</evidence>
<dbReference type="Pfam" id="PF14491">
    <property type="entry name" value="DUF4435"/>
    <property type="match status" value="1"/>
</dbReference>
<evidence type="ECO:0000313" key="4">
    <source>
        <dbReference type="Proteomes" id="UP000274841"/>
    </source>
</evidence>
<accession>A0A3S9WH49</accession>
<evidence type="ECO:0000259" key="1">
    <source>
        <dbReference type="Pfam" id="PF13304"/>
    </source>
</evidence>
<reference evidence="3 4" key="1">
    <citation type="submission" date="2018-08" db="EMBL/GenBank/DDBJ databases">
        <title>Microbacterium oxydans strain HG3.</title>
        <authorList>
            <person name="ORTET P."/>
        </authorList>
    </citation>
    <scope>NUCLEOTIDE SEQUENCE [LARGE SCALE GENOMIC DNA]</scope>
    <source>
        <strain evidence="3 4">HG3</strain>
    </source>
</reference>
<sequence>MSDGEKSALLLAADVLTADANSIIMIDEPERHLHRAISAELVEAIVATRSDCAFVVLTHDVDLASRLSKRPGDTLSITGVVWSSNEPSHWQLHEVEPDGSLPEEARRAILGGRQDVLFIEGKGDSLDLELYRLLFPNWQLLPVGGCDLVIRSVTGLRESQAHHWINPIGIVDRDGRSEEERASLSSRSIHALPVSEIENLYLDPQLLEAVAQKQSTTIGIPAEQMIESANRSILSELRTAGTLPRIAKKLAKDEVARKLVAQMPSEVSDDDIEISFPSPYPRALAELQNMLEAEDVQGLMRAIPIRNTGVRAKVAAALRFTSVQDYQQAARVCVSEDQQLAESLREAVVPKSELAA</sequence>